<sequence>MKFRNKVDVSAPIDVVFMEVSDFPAIEKRAAKRGYDVQRLDVLREPGPGMVWDVSFEFRNNMREMEVELVELNAPDKMCVVSRSSSFAGSMIVDFLALSRTQTRVSLELELKAQNLTARLMLQSIKLMRSNLMNKLEGRMKGWARQIENSYRMSDVS</sequence>
<dbReference type="Proteomes" id="UP000193061">
    <property type="component" value="Unassembled WGS sequence"/>
</dbReference>
<dbReference type="EMBL" id="FWFX01000001">
    <property type="protein sequence ID" value="SLN10318.1"/>
    <property type="molecule type" value="Genomic_DNA"/>
</dbReference>
<evidence type="ECO:0000313" key="2">
    <source>
        <dbReference type="Proteomes" id="UP000193061"/>
    </source>
</evidence>
<dbReference type="CDD" id="cd07812">
    <property type="entry name" value="SRPBCC"/>
    <property type="match status" value="1"/>
</dbReference>
<dbReference type="InterPro" id="IPR023393">
    <property type="entry name" value="START-like_dom_sf"/>
</dbReference>
<evidence type="ECO:0000313" key="1">
    <source>
        <dbReference type="EMBL" id="SLN10318.1"/>
    </source>
</evidence>
<name>A0A1X6Y4F4_9RHOB</name>
<dbReference type="AlphaFoldDB" id="A0A1X6Y4F4"/>
<dbReference type="SUPFAM" id="SSF55961">
    <property type="entry name" value="Bet v1-like"/>
    <property type="match status" value="1"/>
</dbReference>
<reference evidence="1 2" key="1">
    <citation type="submission" date="2017-03" db="EMBL/GenBank/DDBJ databases">
        <authorList>
            <person name="Afonso C.L."/>
            <person name="Miller P.J."/>
            <person name="Scott M.A."/>
            <person name="Spackman E."/>
            <person name="Goraichik I."/>
            <person name="Dimitrov K.M."/>
            <person name="Suarez D.L."/>
            <person name="Swayne D.E."/>
        </authorList>
    </citation>
    <scope>NUCLEOTIDE SEQUENCE [LARGE SCALE GENOMIC DNA]</scope>
    <source>
        <strain evidence="1 2">CECT 7450</strain>
    </source>
</reference>
<organism evidence="1 2">
    <name type="scientific">Roseovarius albus</name>
    <dbReference type="NCBI Taxonomy" id="1247867"/>
    <lineage>
        <taxon>Bacteria</taxon>
        <taxon>Pseudomonadati</taxon>
        <taxon>Pseudomonadota</taxon>
        <taxon>Alphaproteobacteria</taxon>
        <taxon>Rhodobacterales</taxon>
        <taxon>Roseobacteraceae</taxon>
        <taxon>Roseovarius</taxon>
    </lineage>
</organism>
<dbReference type="Gene3D" id="3.30.530.20">
    <property type="match status" value="1"/>
</dbReference>
<gene>
    <name evidence="1" type="ORF">ROA7450_00006</name>
</gene>
<proteinExistence type="predicted"/>
<accession>A0A1X6Y4F4</accession>
<evidence type="ECO:0008006" key="3">
    <source>
        <dbReference type="Google" id="ProtNLM"/>
    </source>
</evidence>
<keyword evidence="2" id="KW-1185">Reference proteome</keyword>
<protein>
    <recommendedName>
        <fullName evidence="3">Polyketide cyclase / dehydrase and lipid transport</fullName>
    </recommendedName>
</protein>